<keyword evidence="1 8" id="KW-0444">Lipid biosynthesis</keyword>
<evidence type="ECO:0000259" key="9">
    <source>
        <dbReference type="Pfam" id="PF01648"/>
    </source>
</evidence>
<keyword evidence="3 8" id="KW-0479">Metal-binding</keyword>
<keyword evidence="2 8" id="KW-0808">Transferase</keyword>
<evidence type="ECO:0000256" key="8">
    <source>
        <dbReference type="HAMAP-Rule" id="MF_00101"/>
    </source>
</evidence>
<dbReference type="Pfam" id="PF01648">
    <property type="entry name" value="ACPS"/>
    <property type="match status" value="1"/>
</dbReference>
<accession>A0A923IZZ5</accession>
<dbReference type="RefSeq" id="WP_035145384.1">
    <property type="nucleotide sequence ID" value="NZ_JAAZWO010000006.1"/>
</dbReference>
<keyword evidence="4 8" id="KW-0276">Fatty acid metabolism</keyword>
<feature type="domain" description="4'-phosphopantetheinyl transferase" evidence="9">
    <location>
        <begin position="4"/>
        <end position="99"/>
    </location>
</feature>
<reference evidence="10 11" key="1">
    <citation type="submission" date="2020-04" db="EMBL/GenBank/DDBJ databases">
        <title>Genomic insights into acetone-butanol-ethanol (ABE) fermentation by sequencing solventogenic clostridia strains.</title>
        <authorList>
            <person name="Brown S."/>
        </authorList>
    </citation>
    <scope>NUCLEOTIDE SEQUENCE [LARGE SCALE GENOMIC DNA]</scope>
    <source>
        <strain evidence="10 11">DJ011</strain>
    </source>
</reference>
<gene>
    <name evidence="8" type="primary">acpS</name>
    <name evidence="10" type="ORF">HGG79_07030</name>
</gene>
<proteinExistence type="inferred from homology"/>
<dbReference type="InterPro" id="IPR002582">
    <property type="entry name" value="ACPS"/>
</dbReference>
<evidence type="ECO:0000256" key="5">
    <source>
        <dbReference type="ARBA" id="ARBA00022842"/>
    </source>
</evidence>
<keyword evidence="11" id="KW-1185">Reference proteome</keyword>
<dbReference type="InterPro" id="IPR008278">
    <property type="entry name" value="4-PPantetheinyl_Trfase_dom"/>
</dbReference>
<dbReference type="GO" id="GO:0006633">
    <property type="term" value="P:fatty acid biosynthetic process"/>
    <property type="evidence" value="ECO:0007669"/>
    <property type="project" value="UniProtKB-UniRule"/>
</dbReference>
<feature type="binding site" evidence="8">
    <location>
        <position position="8"/>
    </location>
    <ligand>
        <name>Mg(2+)</name>
        <dbReference type="ChEBI" id="CHEBI:18420"/>
    </ligand>
</feature>
<dbReference type="GO" id="GO:0000287">
    <property type="term" value="F:magnesium ion binding"/>
    <property type="evidence" value="ECO:0007669"/>
    <property type="project" value="UniProtKB-UniRule"/>
</dbReference>
<dbReference type="NCBIfam" id="TIGR00516">
    <property type="entry name" value="acpS"/>
    <property type="match status" value="1"/>
</dbReference>
<keyword evidence="7 8" id="KW-0275">Fatty acid biosynthesis</keyword>
<protein>
    <recommendedName>
        <fullName evidence="8">Holo-[acyl-carrier-protein] synthase</fullName>
        <shortName evidence="8">Holo-ACP synthase</shortName>
        <ecNumber evidence="8">2.7.8.7</ecNumber>
    </recommendedName>
    <alternativeName>
        <fullName evidence="8">4'-phosphopantetheinyl transferase AcpS</fullName>
    </alternativeName>
</protein>
<dbReference type="GO" id="GO:0005737">
    <property type="term" value="C:cytoplasm"/>
    <property type="evidence" value="ECO:0007669"/>
    <property type="project" value="UniProtKB-SubCell"/>
</dbReference>
<dbReference type="EMBL" id="JAAZWO010000006">
    <property type="protein sequence ID" value="MBC2397527.1"/>
    <property type="molecule type" value="Genomic_DNA"/>
</dbReference>
<dbReference type="NCBIfam" id="TIGR00556">
    <property type="entry name" value="pantethn_trn"/>
    <property type="match status" value="1"/>
</dbReference>
<feature type="binding site" evidence="8">
    <location>
        <position position="56"/>
    </location>
    <ligand>
        <name>Mg(2+)</name>
        <dbReference type="ChEBI" id="CHEBI:18420"/>
    </ligand>
</feature>
<keyword evidence="6 8" id="KW-0443">Lipid metabolism</keyword>
<evidence type="ECO:0000256" key="6">
    <source>
        <dbReference type="ARBA" id="ARBA00023098"/>
    </source>
</evidence>
<dbReference type="HAMAP" id="MF_00101">
    <property type="entry name" value="AcpS"/>
    <property type="match status" value="1"/>
</dbReference>
<comment type="similarity">
    <text evidence="8">Belongs to the P-Pant transferase superfamily. AcpS family.</text>
</comment>
<dbReference type="InterPro" id="IPR037143">
    <property type="entry name" value="4-PPantetheinyl_Trfase_dom_sf"/>
</dbReference>
<comment type="function">
    <text evidence="8">Transfers the 4'-phosphopantetheine moiety from coenzyme A to a Ser of acyl-carrier-protein.</text>
</comment>
<dbReference type="GO" id="GO:0008897">
    <property type="term" value="F:holo-[acyl-carrier-protein] synthase activity"/>
    <property type="evidence" value="ECO:0007669"/>
    <property type="project" value="UniProtKB-UniRule"/>
</dbReference>
<comment type="catalytic activity">
    <reaction evidence="8">
        <text>apo-[ACP] + CoA = holo-[ACP] + adenosine 3',5'-bisphosphate + H(+)</text>
        <dbReference type="Rhea" id="RHEA:12068"/>
        <dbReference type="Rhea" id="RHEA-COMP:9685"/>
        <dbReference type="Rhea" id="RHEA-COMP:9690"/>
        <dbReference type="ChEBI" id="CHEBI:15378"/>
        <dbReference type="ChEBI" id="CHEBI:29999"/>
        <dbReference type="ChEBI" id="CHEBI:57287"/>
        <dbReference type="ChEBI" id="CHEBI:58343"/>
        <dbReference type="ChEBI" id="CHEBI:64479"/>
        <dbReference type="EC" id="2.7.8.7"/>
    </reaction>
</comment>
<sequence length="123" mass="14062">MIFGVGTDIVEIERINNVIRRNPNFLNRIFTDKELEYFKSKNFKGETIAGGFAAKEAIVKAFGTGFRNFSIKDIEVLRDDLGKPVVYVNGKARELLKNYCNYKIHISISHNRENAIAYALMEV</sequence>
<comment type="caution">
    <text evidence="10">The sequence shown here is derived from an EMBL/GenBank/DDBJ whole genome shotgun (WGS) entry which is preliminary data.</text>
</comment>
<keyword evidence="5 8" id="KW-0460">Magnesium</keyword>
<name>A0A923IZZ5_CLOTT</name>
<evidence type="ECO:0000256" key="1">
    <source>
        <dbReference type="ARBA" id="ARBA00022516"/>
    </source>
</evidence>
<keyword evidence="8" id="KW-0963">Cytoplasm</keyword>
<dbReference type="AlphaFoldDB" id="A0A923IZZ5"/>
<dbReference type="Proteomes" id="UP000563151">
    <property type="component" value="Unassembled WGS sequence"/>
</dbReference>
<evidence type="ECO:0000313" key="10">
    <source>
        <dbReference type="EMBL" id="MBC2397527.1"/>
    </source>
</evidence>
<evidence type="ECO:0000313" key="11">
    <source>
        <dbReference type="Proteomes" id="UP000563151"/>
    </source>
</evidence>
<evidence type="ECO:0000256" key="2">
    <source>
        <dbReference type="ARBA" id="ARBA00022679"/>
    </source>
</evidence>
<dbReference type="Gene3D" id="3.90.470.20">
    <property type="entry name" value="4'-phosphopantetheinyl transferase domain"/>
    <property type="match status" value="1"/>
</dbReference>
<evidence type="ECO:0000256" key="7">
    <source>
        <dbReference type="ARBA" id="ARBA00023160"/>
    </source>
</evidence>
<dbReference type="InterPro" id="IPR004568">
    <property type="entry name" value="Ppantetheine-prot_Trfase_dom"/>
</dbReference>
<evidence type="ECO:0000256" key="4">
    <source>
        <dbReference type="ARBA" id="ARBA00022832"/>
    </source>
</evidence>
<evidence type="ECO:0000256" key="3">
    <source>
        <dbReference type="ARBA" id="ARBA00022723"/>
    </source>
</evidence>
<dbReference type="EC" id="2.7.8.7" evidence="8"/>
<organism evidence="10 11">
    <name type="scientific">Clostridium tetanomorphum</name>
    <dbReference type="NCBI Taxonomy" id="1553"/>
    <lineage>
        <taxon>Bacteria</taxon>
        <taxon>Bacillati</taxon>
        <taxon>Bacillota</taxon>
        <taxon>Clostridia</taxon>
        <taxon>Eubacteriales</taxon>
        <taxon>Clostridiaceae</taxon>
        <taxon>Clostridium</taxon>
    </lineage>
</organism>
<comment type="cofactor">
    <cofactor evidence="8">
        <name>Mg(2+)</name>
        <dbReference type="ChEBI" id="CHEBI:18420"/>
    </cofactor>
</comment>
<comment type="subcellular location">
    <subcellularLocation>
        <location evidence="8">Cytoplasm</location>
    </subcellularLocation>
</comment>
<dbReference type="SUPFAM" id="SSF56214">
    <property type="entry name" value="4'-phosphopantetheinyl transferase"/>
    <property type="match status" value="1"/>
</dbReference>